<dbReference type="SUPFAM" id="SSF48452">
    <property type="entry name" value="TPR-like"/>
    <property type="match status" value="2"/>
</dbReference>
<keyword evidence="9" id="KW-0472">Membrane</keyword>
<evidence type="ECO:0000256" key="4">
    <source>
        <dbReference type="ARBA" id="ARBA00022679"/>
    </source>
</evidence>
<proteinExistence type="predicted"/>
<evidence type="ECO:0000313" key="11">
    <source>
        <dbReference type="EMBL" id="SHM70623.1"/>
    </source>
</evidence>
<dbReference type="OrthoDB" id="9767435at2"/>
<evidence type="ECO:0000256" key="9">
    <source>
        <dbReference type="SAM" id="Phobius"/>
    </source>
</evidence>
<keyword evidence="6 11" id="KW-0418">Kinase</keyword>
<dbReference type="Pfam" id="PF07568">
    <property type="entry name" value="HisKA_2"/>
    <property type="match status" value="1"/>
</dbReference>
<evidence type="ECO:0000256" key="5">
    <source>
        <dbReference type="ARBA" id="ARBA00022741"/>
    </source>
</evidence>
<dbReference type="SMART" id="SM00387">
    <property type="entry name" value="HATPase_c"/>
    <property type="match status" value="1"/>
</dbReference>
<dbReference type="GO" id="GO:0016616">
    <property type="term" value="F:oxidoreductase activity, acting on the CH-OH group of donors, NAD or NADP as acceptor"/>
    <property type="evidence" value="ECO:0007669"/>
    <property type="project" value="InterPro"/>
</dbReference>
<dbReference type="InterPro" id="IPR011990">
    <property type="entry name" value="TPR-like_helical_dom_sf"/>
</dbReference>
<keyword evidence="7" id="KW-0067">ATP-binding</keyword>
<dbReference type="PANTHER" id="PTHR41523">
    <property type="entry name" value="TWO-COMPONENT SYSTEM SENSOR PROTEIN"/>
    <property type="match status" value="1"/>
</dbReference>
<dbReference type="SUPFAM" id="SSF56327">
    <property type="entry name" value="LDH C-terminal domain-like"/>
    <property type="match status" value="1"/>
</dbReference>
<dbReference type="InterPro" id="IPR015955">
    <property type="entry name" value="Lactate_DH/Glyco_Ohase_4_C"/>
</dbReference>
<dbReference type="InterPro" id="IPR019734">
    <property type="entry name" value="TPR_rpt"/>
</dbReference>
<evidence type="ECO:0000256" key="2">
    <source>
        <dbReference type="ARBA" id="ARBA00012438"/>
    </source>
</evidence>
<feature type="repeat" description="TPR" evidence="8">
    <location>
        <begin position="351"/>
        <end position="384"/>
    </location>
</feature>
<dbReference type="GO" id="GO:0005524">
    <property type="term" value="F:ATP binding"/>
    <property type="evidence" value="ECO:0007669"/>
    <property type="project" value="UniProtKB-KW"/>
</dbReference>
<keyword evidence="8" id="KW-0802">TPR repeat</keyword>
<keyword evidence="12" id="KW-1185">Reference proteome</keyword>
<dbReference type="Gene3D" id="1.25.40.10">
    <property type="entry name" value="Tetratricopeptide repeat domain"/>
    <property type="match status" value="2"/>
</dbReference>
<evidence type="ECO:0000256" key="6">
    <source>
        <dbReference type="ARBA" id="ARBA00022777"/>
    </source>
</evidence>
<keyword evidence="4" id="KW-0808">Transferase</keyword>
<organism evidence="11 12">
    <name type="scientific">Flavobacterium saccharophilum</name>
    <dbReference type="NCBI Taxonomy" id="29534"/>
    <lineage>
        <taxon>Bacteria</taxon>
        <taxon>Pseudomonadati</taxon>
        <taxon>Bacteroidota</taxon>
        <taxon>Flavobacteriia</taxon>
        <taxon>Flavobacteriales</taxon>
        <taxon>Flavobacteriaceae</taxon>
        <taxon>Flavobacterium</taxon>
    </lineage>
</organism>
<dbReference type="InterPro" id="IPR036890">
    <property type="entry name" value="HATPase_C_sf"/>
</dbReference>
<evidence type="ECO:0000256" key="7">
    <source>
        <dbReference type="ARBA" id="ARBA00022840"/>
    </source>
</evidence>
<dbReference type="InterPro" id="IPR003594">
    <property type="entry name" value="HATPase_dom"/>
</dbReference>
<dbReference type="SUPFAM" id="SSF55874">
    <property type="entry name" value="ATPase domain of HSP90 chaperone/DNA topoisomerase II/histidine kinase"/>
    <property type="match status" value="1"/>
</dbReference>
<sequence>MEKNIFYVNFPDIILKNRTTLYLYLFIIKNIQKPNYKQIMKQVYALCFILSIAVQSLAQTSPSVAKYDLKKKRLLIQACSIYLFNANQGAIDPDSSVVLACKAYKLPVSLAYDEGFNDGSYLIGNDLIDKGNINSAKKLLAKSKEENRIKLLLQITNFYLFKPGTKPEDLQNAFLYIKEAVDLSKQLKIKKWQHQSLLLLGKYYFQANNQVEGKKYFVQVISECRKTNDKLGLADALDVYATLLPNLDPEKEKMLQEAVSLYAGVGLEEKRIESYMKITTIYFWTGRINEAKKRLQQNLADLRKINFTHQQFAETTIVYIDLYQHNMKSAMYYALKSVKRMEAEKDYTFGDIFYMRLGDVYNFIGHNEEALELYKKSIEIGQQTLDTGTWYKSFYGAVAALSIKGKNKEAIAYINSLTSKYPPKTTFDKMSVAYIKANCYEALKDNVRAEKFFNETDYYAKQLNTPETFREIVHQYTMMSLFYININKVQKAKFYTDKIFTLFKVNKGTYNSEAFQRLLYKTDSINGNYKGSLEHFKNYKRISDSIIGVDKNKQIEELKIQYETKNKEQKIALLNDQSKLQESELQKSKLLNNLAIGSLILLLFTIGLLYNRYRLKQRNHAKLELKEREINQKNLNLRHLLDEKEWLLKEIHHRVKNNLQTVISLLNSQSAYLDNDMALSAIKNSQHRIHSMSLIHQKLYNSENIATINMPNYIKELVEYLKESFSLAQRIRFEIKVAPLELDVAQAVPLGLILNEAITNSIKYAFPNDRTGMIYVTLEAIAENRYLLTISDNGIGAETDFTDTKANSFGMSLIKGLSDDLEAKFTMENNNGTILKIEFSQEFPINQKRQMI</sequence>
<dbReference type="EC" id="2.7.13.3" evidence="2"/>
<evidence type="ECO:0000256" key="1">
    <source>
        <dbReference type="ARBA" id="ARBA00000085"/>
    </source>
</evidence>
<dbReference type="Pfam" id="PF13581">
    <property type="entry name" value="HATPase_c_2"/>
    <property type="match status" value="1"/>
</dbReference>
<dbReference type="PROSITE" id="PS50005">
    <property type="entry name" value="TPR"/>
    <property type="match status" value="1"/>
</dbReference>
<dbReference type="Proteomes" id="UP000184121">
    <property type="component" value="Unassembled WGS sequence"/>
</dbReference>
<feature type="transmembrane region" description="Helical" evidence="9">
    <location>
        <begin position="590"/>
        <end position="610"/>
    </location>
</feature>
<gene>
    <name evidence="11" type="ORF">SAMN05444366_3856</name>
</gene>
<name>A0A1M7KZH1_9FLAO</name>
<dbReference type="STRING" id="29534.SAMN05444366_3856"/>
<dbReference type="EMBL" id="FRBY01000006">
    <property type="protein sequence ID" value="SHM70623.1"/>
    <property type="molecule type" value="Genomic_DNA"/>
</dbReference>
<evidence type="ECO:0000256" key="8">
    <source>
        <dbReference type="PROSITE-ProRule" id="PRU00339"/>
    </source>
</evidence>
<dbReference type="InterPro" id="IPR011495">
    <property type="entry name" value="Sig_transdc_His_kin_sub2_dim/P"/>
</dbReference>
<accession>A0A1M7KZH1</accession>
<dbReference type="RefSeq" id="WP_072975034.1">
    <property type="nucleotide sequence ID" value="NZ_FRBY01000006.1"/>
</dbReference>
<comment type="catalytic activity">
    <reaction evidence="1">
        <text>ATP + protein L-histidine = ADP + protein N-phospho-L-histidine.</text>
        <dbReference type="EC" id="2.7.13.3"/>
    </reaction>
</comment>
<dbReference type="PANTHER" id="PTHR41523:SF8">
    <property type="entry name" value="ETHYLENE RESPONSE SENSOR PROTEIN"/>
    <property type="match status" value="1"/>
</dbReference>
<evidence type="ECO:0000256" key="3">
    <source>
        <dbReference type="ARBA" id="ARBA00022553"/>
    </source>
</evidence>
<evidence type="ECO:0000313" key="12">
    <source>
        <dbReference type="Proteomes" id="UP000184121"/>
    </source>
</evidence>
<feature type="domain" description="Histidine kinase/HSP90-like ATPase" evidence="10">
    <location>
        <begin position="745"/>
        <end position="843"/>
    </location>
</feature>
<evidence type="ECO:0000259" key="10">
    <source>
        <dbReference type="SMART" id="SM00387"/>
    </source>
</evidence>
<keyword evidence="9" id="KW-1133">Transmembrane helix</keyword>
<keyword evidence="9" id="KW-0812">Transmembrane</keyword>
<reference evidence="12" key="1">
    <citation type="submission" date="2016-11" db="EMBL/GenBank/DDBJ databases">
        <authorList>
            <person name="Varghese N."/>
            <person name="Submissions S."/>
        </authorList>
    </citation>
    <scope>NUCLEOTIDE SEQUENCE [LARGE SCALE GENOMIC DNA]</scope>
    <source>
        <strain evidence="12">DSM 1811</strain>
    </source>
</reference>
<protein>
    <recommendedName>
        <fullName evidence="2">histidine kinase</fullName>
        <ecNumber evidence="2">2.7.13.3</ecNumber>
    </recommendedName>
</protein>
<keyword evidence="3" id="KW-0597">Phosphoprotein</keyword>
<dbReference type="AlphaFoldDB" id="A0A1M7KZH1"/>
<dbReference type="Gene3D" id="3.30.565.10">
    <property type="entry name" value="Histidine kinase-like ATPase, C-terminal domain"/>
    <property type="match status" value="1"/>
</dbReference>
<dbReference type="GO" id="GO:0004673">
    <property type="term" value="F:protein histidine kinase activity"/>
    <property type="evidence" value="ECO:0007669"/>
    <property type="project" value="UniProtKB-EC"/>
</dbReference>
<dbReference type="Gene3D" id="3.30.450.20">
    <property type="entry name" value="PAS domain"/>
    <property type="match status" value="1"/>
</dbReference>
<keyword evidence="5" id="KW-0547">Nucleotide-binding</keyword>